<sequence>MCDKAHDCSSHSEINSAILYGQTLDELEFERSFHFACLMGQVNKVQQLLDQATDAKCLVNAWDKAGYCPLHYAAKQKHYRICDLLLKSGADINSITRGLKTTVLHRAALDRDEKMVQYLLERGANPNVVDDLGRTYYKILEGTK</sequence>
<evidence type="ECO:0000313" key="1">
    <source>
        <dbReference type="EMBL" id="KAJ9064989.1"/>
    </source>
</evidence>
<keyword evidence="2" id="KW-1185">Reference proteome</keyword>
<proteinExistence type="predicted"/>
<evidence type="ECO:0000313" key="2">
    <source>
        <dbReference type="Proteomes" id="UP001165960"/>
    </source>
</evidence>
<dbReference type="Proteomes" id="UP001165960">
    <property type="component" value="Unassembled WGS sequence"/>
</dbReference>
<accession>A0ACC2SRH9</accession>
<gene>
    <name evidence="1" type="ORF">DSO57_1024639</name>
</gene>
<protein>
    <submittedName>
        <fullName evidence="1">Uncharacterized protein</fullName>
    </submittedName>
</protein>
<dbReference type="EMBL" id="QTSX02004394">
    <property type="protein sequence ID" value="KAJ9064989.1"/>
    <property type="molecule type" value="Genomic_DNA"/>
</dbReference>
<comment type="caution">
    <text evidence="1">The sequence shown here is derived from an EMBL/GenBank/DDBJ whole genome shotgun (WGS) entry which is preliminary data.</text>
</comment>
<reference evidence="1" key="1">
    <citation type="submission" date="2022-04" db="EMBL/GenBank/DDBJ databases">
        <title>Genome of the entomopathogenic fungus Entomophthora muscae.</title>
        <authorList>
            <person name="Elya C."/>
            <person name="Lovett B.R."/>
            <person name="Lee E."/>
            <person name="Macias A.M."/>
            <person name="Hajek A.E."/>
            <person name="De Bivort B.L."/>
            <person name="Kasson M.T."/>
            <person name="De Fine Licht H.H."/>
            <person name="Stajich J.E."/>
        </authorList>
    </citation>
    <scope>NUCLEOTIDE SEQUENCE</scope>
    <source>
        <strain evidence="1">Berkeley</strain>
    </source>
</reference>
<name>A0ACC2SRH9_9FUNG</name>
<organism evidence="1 2">
    <name type="scientific">Entomophthora muscae</name>
    <dbReference type="NCBI Taxonomy" id="34485"/>
    <lineage>
        <taxon>Eukaryota</taxon>
        <taxon>Fungi</taxon>
        <taxon>Fungi incertae sedis</taxon>
        <taxon>Zoopagomycota</taxon>
        <taxon>Entomophthoromycotina</taxon>
        <taxon>Entomophthoromycetes</taxon>
        <taxon>Entomophthorales</taxon>
        <taxon>Entomophthoraceae</taxon>
        <taxon>Entomophthora</taxon>
    </lineage>
</organism>